<dbReference type="RefSeq" id="WP_208428271.1">
    <property type="nucleotide sequence ID" value="NZ_JAEPRJ010000001.1"/>
</dbReference>
<evidence type="ECO:0000256" key="1">
    <source>
        <dbReference type="SAM" id="Phobius"/>
    </source>
</evidence>
<reference evidence="2 3" key="1">
    <citation type="submission" date="2021-01" db="EMBL/GenBank/DDBJ databases">
        <title>Isolation and description of Catonella massiliensis sp. nov., a novel Catonella species, isolated from a stable periodontitis subject.</title>
        <authorList>
            <person name="Antezack A."/>
            <person name="Boxberger M."/>
            <person name="La Scola B."/>
            <person name="Monnet-Corti V."/>
        </authorList>
    </citation>
    <scope>NUCLEOTIDE SEQUENCE [LARGE SCALE GENOMIC DNA]</scope>
    <source>
        <strain evidence="2 3">Marseille-Q4567</strain>
    </source>
</reference>
<dbReference type="EMBL" id="JAEPRJ010000001">
    <property type="protein sequence ID" value="MBK5896713.1"/>
    <property type="molecule type" value="Genomic_DNA"/>
</dbReference>
<name>A0ABS1IXT9_9FIRM</name>
<evidence type="ECO:0008006" key="4">
    <source>
        <dbReference type="Google" id="ProtNLM"/>
    </source>
</evidence>
<gene>
    <name evidence="2" type="ORF">JJN12_02785</name>
</gene>
<keyword evidence="3" id="KW-1185">Reference proteome</keyword>
<dbReference type="Proteomes" id="UP000604730">
    <property type="component" value="Unassembled WGS sequence"/>
</dbReference>
<sequence>MVSIRNRILGIIICLMAVAGVLLFPLKREVTLKKPIKHFIKGVLSEQSEIIIDGEIKYNLLSSKMKFIGDINIEEFHSQLRDVKVEIILDKKDTVEVPIIRAGIKDTSIGAEAVNESVGIMRIKGDFDSLILYPIDKNSGSINISKDDYWTCDDSGDA</sequence>
<comment type="caution">
    <text evidence="2">The sequence shown here is derived from an EMBL/GenBank/DDBJ whole genome shotgun (WGS) entry which is preliminary data.</text>
</comment>
<organism evidence="2 3">
    <name type="scientific">Catonella massiliensis</name>
    <dbReference type="NCBI Taxonomy" id="2799636"/>
    <lineage>
        <taxon>Bacteria</taxon>
        <taxon>Bacillati</taxon>
        <taxon>Bacillota</taxon>
        <taxon>Clostridia</taxon>
        <taxon>Lachnospirales</taxon>
        <taxon>Lachnospiraceae</taxon>
        <taxon>Catonella</taxon>
    </lineage>
</organism>
<proteinExistence type="predicted"/>
<evidence type="ECO:0000313" key="3">
    <source>
        <dbReference type="Proteomes" id="UP000604730"/>
    </source>
</evidence>
<evidence type="ECO:0000313" key="2">
    <source>
        <dbReference type="EMBL" id="MBK5896713.1"/>
    </source>
</evidence>
<accession>A0ABS1IXT9</accession>
<keyword evidence="1" id="KW-1133">Transmembrane helix</keyword>
<keyword evidence="1" id="KW-0812">Transmembrane</keyword>
<keyword evidence="1" id="KW-0472">Membrane</keyword>
<feature type="transmembrane region" description="Helical" evidence="1">
    <location>
        <begin position="6"/>
        <end position="26"/>
    </location>
</feature>
<protein>
    <recommendedName>
        <fullName evidence="4">AsmA domain-containing protein</fullName>
    </recommendedName>
</protein>